<dbReference type="SUPFAM" id="SSF103473">
    <property type="entry name" value="MFS general substrate transporter"/>
    <property type="match status" value="2"/>
</dbReference>
<feature type="transmembrane region" description="Helical" evidence="6">
    <location>
        <begin position="474"/>
        <end position="492"/>
    </location>
</feature>
<feature type="transmembrane region" description="Helical" evidence="6">
    <location>
        <begin position="95"/>
        <end position="115"/>
    </location>
</feature>
<evidence type="ECO:0000256" key="1">
    <source>
        <dbReference type="ARBA" id="ARBA00004141"/>
    </source>
</evidence>
<feature type="compositionally biased region" description="Basic and acidic residues" evidence="5">
    <location>
        <begin position="14"/>
        <end position="28"/>
    </location>
</feature>
<evidence type="ECO:0000256" key="2">
    <source>
        <dbReference type="ARBA" id="ARBA00022692"/>
    </source>
</evidence>
<evidence type="ECO:0000256" key="3">
    <source>
        <dbReference type="ARBA" id="ARBA00022989"/>
    </source>
</evidence>
<dbReference type="Proteomes" id="UP000813444">
    <property type="component" value="Unassembled WGS sequence"/>
</dbReference>
<keyword evidence="4 6" id="KW-0472">Membrane</keyword>
<evidence type="ECO:0000256" key="4">
    <source>
        <dbReference type="ARBA" id="ARBA00023136"/>
    </source>
</evidence>
<dbReference type="GO" id="GO:0022857">
    <property type="term" value="F:transmembrane transporter activity"/>
    <property type="evidence" value="ECO:0007669"/>
    <property type="project" value="InterPro"/>
</dbReference>
<name>A0A8K0SJG1_9HYPO</name>
<accession>A0A8K0SJG1</accession>
<dbReference type="InterPro" id="IPR011701">
    <property type="entry name" value="MFS"/>
</dbReference>
<evidence type="ECO:0000256" key="5">
    <source>
        <dbReference type="SAM" id="MobiDB-lite"/>
    </source>
</evidence>
<dbReference type="PANTHER" id="PTHR23501:SF43">
    <property type="entry name" value="MULTIDRUG TRANSPORTER, PUTATIVE (AFU_ORTHOLOGUE AFUA_6G03040)-RELATED"/>
    <property type="match status" value="1"/>
</dbReference>
<feature type="transmembrane region" description="Helical" evidence="6">
    <location>
        <begin position="431"/>
        <end position="453"/>
    </location>
</feature>
<feature type="domain" description="Major facilitator superfamily (MFS) profile" evidence="7">
    <location>
        <begin position="58"/>
        <end position="560"/>
    </location>
</feature>
<feature type="transmembrane region" description="Helical" evidence="6">
    <location>
        <begin position="400"/>
        <end position="419"/>
    </location>
</feature>
<organism evidence="8 9">
    <name type="scientific">Stachybotrys elegans</name>
    <dbReference type="NCBI Taxonomy" id="80388"/>
    <lineage>
        <taxon>Eukaryota</taxon>
        <taxon>Fungi</taxon>
        <taxon>Dikarya</taxon>
        <taxon>Ascomycota</taxon>
        <taxon>Pezizomycotina</taxon>
        <taxon>Sordariomycetes</taxon>
        <taxon>Hypocreomycetidae</taxon>
        <taxon>Hypocreales</taxon>
        <taxon>Stachybotryaceae</taxon>
        <taxon>Stachybotrys</taxon>
    </lineage>
</organism>
<comment type="subcellular location">
    <subcellularLocation>
        <location evidence="1">Membrane</location>
        <topology evidence="1">Multi-pass membrane protein</topology>
    </subcellularLocation>
</comment>
<feature type="transmembrane region" description="Helical" evidence="6">
    <location>
        <begin position="185"/>
        <end position="205"/>
    </location>
</feature>
<dbReference type="EMBL" id="JAGPNK010000013">
    <property type="protein sequence ID" value="KAH7309769.1"/>
    <property type="molecule type" value="Genomic_DNA"/>
</dbReference>
<evidence type="ECO:0000256" key="6">
    <source>
        <dbReference type="SAM" id="Phobius"/>
    </source>
</evidence>
<evidence type="ECO:0000313" key="8">
    <source>
        <dbReference type="EMBL" id="KAH7309769.1"/>
    </source>
</evidence>
<dbReference type="InterPro" id="IPR020846">
    <property type="entry name" value="MFS_dom"/>
</dbReference>
<sequence>MESHASDGSSSPHDGIRTSDSKTQRTEPEEGLVGANREKMSSIQTRFNYIEGTQFYLLSACIAIMMFMTNLEVPVVTTALVAISNDLGEFENIPWVVASYLLGYVAVIVICAKFSDIFSRKIVFMLSTAVFIIFSAACAAAQTVIQLIIFRAFQGVGGGGCFSLCTIMVIEIVPPEKYTAYVSNISIVNALSLLLGPIIGGAIAANTTWRWIFIINIPIALPALAISWFAMPNDFPYQGLPEHHPAAKPSTLAKSTMSRIDFPGTILILLATLGLTAGFEEAGRRFPWRSGYVISLLTISGLLWIVLLLWERYVTHSNKVREPVLPWRFFKNREMMGILLNFFFLGGPTIIGMFIIPQRFQLVYQTSGLDAGVRLMPFTIMIPIGSIFASILAGKHKIPALYLVIAGSVLQVIGFALLSTLSTSLSIPSEIYGYEIIAGWGCGMNFSLLFIMIPHVNDDQDRAVGMGAGAQIRMIGSTIVLAISTSIFNSYTGPRLEDILGSSESEWLLSSGDAINSLSPRIQDMVRHVLADGYNWQMLVLCISAALQIPSSLLMWRKKNITI</sequence>
<feature type="transmembrane region" description="Helical" evidence="6">
    <location>
        <begin position="155"/>
        <end position="173"/>
    </location>
</feature>
<dbReference type="AlphaFoldDB" id="A0A8K0SJG1"/>
<dbReference type="InterPro" id="IPR036259">
    <property type="entry name" value="MFS_trans_sf"/>
</dbReference>
<feature type="transmembrane region" description="Helical" evidence="6">
    <location>
        <begin position="291"/>
        <end position="310"/>
    </location>
</feature>
<evidence type="ECO:0000259" key="7">
    <source>
        <dbReference type="PROSITE" id="PS50850"/>
    </source>
</evidence>
<dbReference type="Gene3D" id="1.20.1250.20">
    <property type="entry name" value="MFS general substrate transporter like domains"/>
    <property type="match status" value="2"/>
</dbReference>
<keyword evidence="3 6" id="KW-1133">Transmembrane helix</keyword>
<comment type="caution">
    <text evidence="8">The sequence shown here is derived from an EMBL/GenBank/DDBJ whole genome shotgun (WGS) entry which is preliminary data.</text>
</comment>
<feature type="transmembrane region" description="Helical" evidence="6">
    <location>
        <begin position="534"/>
        <end position="556"/>
    </location>
</feature>
<keyword evidence="9" id="KW-1185">Reference proteome</keyword>
<feature type="transmembrane region" description="Helical" evidence="6">
    <location>
        <begin position="211"/>
        <end position="231"/>
    </location>
</feature>
<keyword evidence="2 6" id="KW-0812">Transmembrane</keyword>
<gene>
    <name evidence="8" type="ORF">B0I35DRAFT_440591</name>
</gene>
<dbReference type="GO" id="GO:0005886">
    <property type="term" value="C:plasma membrane"/>
    <property type="evidence" value="ECO:0007669"/>
    <property type="project" value="TreeGrafter"/>
</dbReference>
<dbReference type="OrthoDB" id="440553at2759"/>
<feature type="transmembrane region" description="Helical" evidence="6">
    <location>
        <begin position="122"/>
        <end position="149"/>
    </location>
</feature>
<feature type="transmembrane region" description="Helical" evidence="6">
    <location>
        <begin position="55"/>
        <end position="83"/>
    </location>
</feature>
<dbReference type="PANTHER" id="PTHR23501">
    <property type="entry name" value="MAJOR FACILITATOR SUPERFAMILY"/>
    <property type="match status" value="1"/>
</dbReference>
<feature type="transmembrane region" description="Helical" evidence="6">
    <location>
        <begin position="260"/>
        <end position="279"/>
    </location>
</feature>
<feature type="region of interest" description="Disordered" evidence="5">
    <location>
        <begin position="1"/>
        <end position="35"/>
    </location>
</feature>
<evidence type="ECO:0000313" key="9">
    <source>
        <dbReference type="Proteomes" id="UP000813444"/>
    </source>
</evidence>
<reference evidence="8" key="1">
    <citation type="journal article" date="2021" name="Nat. Commun.">
        <title>Genetic determinants of endophytism in the Arabidopsis root mycobiome.</title>
        <authorList>
            <person name="Mesny F."/>
            <person name="Miyauchi S."/>
            <person name="Thiergart T."/>
            <person name="Pickel B."/>
            <person name="Atanasova L."/>
            <person name="Karlsson M."/>
            <person name="Huettel B."/>
            <person name="Barry K.W."/>
            <person name="Haridas S."/>
            <person name="Chen C."/>
            <person name="Bauer D."/>
            <person name="Andreopoulos W."/>
            <person name="Pangilinan J."/>
            <person name="LaButti K."/>
            <person name="Riley R."/>
            <person name="Lipzen A."/>
            <person name="Clum A."/>
            <person name="Drula E."/>
            <person name="Henrissat B."/>
            <person name="Kohler A."/>
            <person name="Grigoriev I.V."/>
            <person name="Martin F.M."/>
            <person name="Hacquard S."/>
        </authorList>
    </citation>
    <scope>NUCLEOTIDE SEQUENCE</scope>
    <source>
        <strain evidence="8">MPI-CAGE-CH-0235</strain>
    </source>
</reference>
<dbReference type="PROSITE" id="PS50850">
    <property type="entry name" value="MFS"/>
    <property type="match status" value="1"/>
</dbReference>
<feature type="transmembrane region" description="Helical" evidence="6">
    <location>
        <begin position="338"/>
        <end position="356"/>
    </location>
</feature>
<feature type="transmembrane region" description="Helical" evidence="6">
    <location>
        <begin position="376"/>
        <end position="393"/>
    </location>
</feature>
<feature type="compositionally biased region" description="Polar residues" evidence="5">
    <location>
        <begin position="1"/>
        <end position="12"/>
    </location>
</feature>
<proteinExistence type="predicted"/>
<protein>
    <submittedName>
        <fullName evidence="8">Major facilitator superfamily domain-containing protein</fullName>
    </submittedName>
</protein>
<dbReference type="Pfam" id="PF07690">
    <property type="entry name" value="MFS_1"/>
    <property type="match status" value="2"/>
</dbReference>